<feature type="domain" description="Glycosyl transferase family 1" evidence="4">
    <location>
        <begin position="83"/>
        <end position="236"/>
    </location>
</feature>
<keyword evidence="6" id="KW-1185">Reference proteome</keyword>
<sequence length="285" mass="31562">MIGLPYVVHLHGGNIVAYTARLPAPLRSVQQRFVSHARSVIALGQGWRPVLMNLWSLSDDRIDVVYNAVPAPQGQVDERLSAELVFVGRFEASKGATDLLQALLLIPAHAKARLTVIGSLADESIKKQIAHVEQRTPHRIRITGWLDQDGVRFESHGKGIFVLPSHFEGLPLALLDAMAIGQAPVVTPVGTIPEIITDGENGFLVPVGDTQQLAQVLTRLITDENMRSTVSRNARATWATRFDLSTFRESLDDIWIREAQATVHANDPRPRRRHRNSESLLKPAR</sequence>
<dbReference type="AlphaFoldDB" id="A0A0A6VTA9"/>
<comment type="caution">
    <text evidence="5">The sequence shown here is derived from an EMBL/GenBank/DDBJ whole genome shotgun (WGS) entry which is preliminary data.</text>
</comment>
<keyword evidence="2" id="KW-0808">Transferase</keyword>
<dbReference type="CDD" id="cd03801">
    <property type="entry name" value="GT4_PimA-like"/>
    <property type="match status" value="1"/>
</dbReference>
<evidence type="ECO:0000313" key="6">
    <source>
        <dbReference type="Proteomes" id="UP000030466"/>
    </source>
</evidence>
<organism evidence="5 6">
    <name type="scientific">Kocuria rosea subsp. polaris</name>
    <dbReference type="NCBI Taxonomy" id="136273"/>
    <lineage>
        <taxon>Bacteria</taxon>
        <taxon>Bacillati</taxon>
        <taxon>Actinomycetota</taxon>
        <taxon>Actinomycetes</taxon>
        <taxon>Micrococcales</taxon>
        <taxon>Micrococcaceae</taxon>
        <taxon>Kocuria</taxon>
    </lineage>
</organism>
<accession>A0A0A6VTA9</accession>
<dbReference type="InterPro" id="IPR001296">
    <property type="entry name" value="Glyco_trans_1"/>
</dbReference>
<evidence type="ECO:0000313" key="5">
    <source>
        <dbReference type="EMBL" id="KHD97523.1"/>
    </source>
</evidence>
<dbReference type="PANTHER" id="PTHR12526:SF510">
    <property type="entry name" value="D-INOSITOL 3-PHOSPHATE GLYCOSYLTRANSFERASE"/>
    <property type="match status" value="1"/>
</dbReference>
<evidence type="ECO:0000256" key="3">
    <source>
        <dbReference type="SAM" id="MobiDB-lite"/>
    </source>
</evidence>
<dbReference type="Pfam" id="PF00534">
    <property type="entry name" value="Glycos_transf_1"/>
    <property type="match status" value="1"/>
</dbReference>
<dbReference type="EMBL" id="JSUH01000007">
    <property type="protein sequence ID" value="KHD97523.1"/>
    <property type="molecule type" value="Genomic_DNA"/>
</dbReference>
<keyword evidence="1" id="KW-0328">Glycosyltransferase</keyword>
<evidence type="ECO:0000256" key="2">
    <source>
        <dbReference type="ARBA" id="ARBA00022679"/>
    </source>
</evidence>
<name>A0A0A6VTA9_KOCRO</name>
<reference evidence="5 6" key="1">
    <citation type="journal article" date="2003" name="Int. J. Syst. Evol. Microbiol.">
        <title>Kocuria polaris sp. nov., an orange-pigmented psychrophilic bacterium isolated from an Antarctic cyanobacterial mat sample.</title>
        <authorList>
            <person name="Reddy G.S."/>
            <person name="Prakash J.S."/>
            <person name="Prabahar V."/>
            <person name="Matsumoto G.I."/>
            <person name="Stackebrandt E."/>
            <person name="Shivaji S."/>
        </authorList>
    </citation>
    <scope>NUCLEOTIDE SEQUENCE [LARGE SCALE GENOMIC DNA]</scope>
    <source>
        <strain evidence="5 6">CMS 76or</strain>
    </source>
</reference>
<evidence type="ECO:0000259" key="4">
    <source>
        <dbReference type="Pfam" id="PF00534"/>
    </source>
</evidence>
<dbReference type="Proteomes" id="UP000030466">
    <property type="component" value="Unassembled WGS sequence"/>
</dbReference>
<dbReference type="GO" id="GO:0016757">
    <property type="term" value="F:glycosyltransferase activity"/>
    <property type="evidence" value="ECO:0007669"/>
    <property type="project" value="UniProtKB-KW"/>
</dbReference>
<gene>
    <name evidence="5" type="ORF">GY22_09320</name>
</gene>
<dbReference type="SUPFAM" id="SSF53756">
    <property type="entry name" value="UDP-Glycosyltransferase/glycogen phosphorylase"/>
    <property type="match status" value="1"/>
</dbReference>
<dbReference type="Gene3D" id="3.40.50.2000">
    <property type="entry name" value="Glycogen Phosphorylase B"/>
    <property type="match status" value="2"/>
</dbReference>
<feature type="region of interest" description="Disordered" evidence="3">
    <location>
        <begin position="265"/>
        <end position="285"/>
    </location>
</feature>
<protein>
    <recommendedName>
        <fullName evidence="4">Glycosyl transferase family 1 domain-containing protein</fullName>
    </recommendedName>
</protein>
<evidence type="ECO:0000256" key="1">
    <source>
        <dbReference type="ARBA" id="ARBA00022676"/>
    </source>
</evidence>
<dbReference type="PANTHER" id="PTHR12526">
    <property type="entry name" value="GLYCOSYLTRANSFERASE"/>
    <property type="match status" value="1"/>
</dbReference>
<proteinExistence type="predicted"/>